<dbReference type="GO" id="GO:0009097">
    <property type="term" value="P:isoleucine biosynthetic process"/>
    <property type="evidence" value="ECO:0007669"/>
    <property type="project" value="TreeGrafter"/>
</dbReference>
<evidence type="ECO:0000313" key="5">
    <source>
        <dbReference type="EMBL" id="CQR50700.1"/>
    </source>
</evidence>
<dbReference type="CDD" id="cd01563">
    <property type="entry name" value="Thr-synth_1"/>
    <property type="match status" value="1"/>
</dbReference>
<dbReference type="AlphaFoldDB" id="A0A0D6JSW6"/>
<dbReference type="InterPro" id="IPR036052">
    <property type="entry name" value="TrpB-like_PALP_sf"/>
</dbReference>
<organism evidence="5 6">
    <name type="scientific">Haloferax massiliensis</name>
    <dbReference type="NCBI Taxonomy" id="1476858"/>
    <lineage>
        <taxon>Archaea</taxon>
        <taxon>Methanobacteriati</taxon>
        <taxon>Methanobacteriota</taxon>
        <taxon>Stenosarchaea group</taxon>
        <taxon>Halobacteria</taxon>
        <taxon>Halobacteriales</taxon>
        <taxon>Haloferacaceae</taxon>
        <taxon>Haloferax</taxon>
    </lineage>
</organism>
<keyword evidence="2" id="KW-0663">Pyridoxal phosphate</keyword>
<dbReference type="GO" id="GO:0004794">
    <property type="term" value="F:threonine deaminase activity"/>
    <property type="evidence" value="ECO:0007669"/>
    <property type="project" value="TreeGrafter"/>
</dbReference>
<protein>
    <submittedName>
        <fullName evidence="5">Threonine synthase</fullName>
    </submittedName>
</protein>
<dbReference type="Gene3D" id="3.40.50.1100">
    <property type="match status" value="2"/>
</dbReference>
<dbReference type="EMBL" id="CSTE01000002">
    <property type="protein sequence ID" value="CQR50700.1"/>
    <property type="molecule type" value="Genomic_DNA"/>
</dbReference>
<dbReference type="Proteomes" id="UP000198902">
    <property type="component" value="Unassembled WGS sequence"/>
</dbReference>
<reference evidence="6" key="1">
    <citation type="submission" date="2015-03" db="EMBL/GenBank/DDBJ databases">
        <authorList>
            <person name="Urmite Genomes"/>
        </authorList>
    </citation>
    <scope>NUCLEOTIDE SEQUENCE [LARGE SCALE GENOMIC DNA]</scope>
    <source>
        <strain evidence="6">Arc-Hr</strain>
    </source>
</reference>
<evidence type="ECO:0000256" key="1">
    <source>
        <dbReference type="ARBA" id="ARBA00001933"/>
    </source>
</evidence>
<dbReference type="InterPro" id="IPR050147">
    <property type="entry name" value="Ser/Thr_Dehydratase"/>
</dbReference>
<evidence type="ECO:0000313" key="6">
    <source>
        <dbReference type="Proteomes" id="UP000198902"/>
    </source>
</evidence>
<name>A0A0D6JSW6_9EURY</name>
<gene>
    <name evidence="5" type="primary">thrC_2</name>
    <name evidence="5" type="ORF">BN996_02183</name>
</gene>
<dbReference type="GO" id="GO:0006567">
    <property type="term" value="P:L-threonine catabolic process"/>
    <property type="evidence" value="ECO:0007669"/>
    <property type="project" value="TreeGrafter"/>
</dbReference>
<dbReference type="GO" id="GO:0006565">
    <property type="term" value="P:L-serine catabolic process"/>
    <property type="evidence" value="ECO:0007669"/>
    <property type="project" value="TreeGrafter"/>
</dbReference>
<dbReference type="PANTHER" id="PTHR48078:SF6">
    <property type="entry name" value="L-THREONINE DEHYDRATASE CATABOLIC TDCB"/>
    <property type="match status" value="1"/>
</dbReference>
<dbReference type="Pfam" id="PF00291">
    <property type="entry name" value="PALP"/>
    <property type="match status" value="1"/>
</dbReference>
<sequence length="389" mass="40815">MQTSDSFSGLVCTETGDEYDADATGASDADAPLDPAYDLDAVEWDAETLAERPFDTMWRYRELLPFAEPVTANEGATPLVSADALGEEAEVGSLLIKDEGRNPTGTFLDRGFSLAVTAAREADAEVVAHASPGNGAQSAASYAGLVDARSYGFVPSRTPFPNKAMVNVHGGQMKVVGGRYPDALSALHEQLKSDWYTLQEFDTPYRHDGAKTVAYEVAERLDWSVPDWVVVPVSTGELAYGVYKGFSDLVELGLVESVPKLVAAQSVGCSPVATAWEADSDAHEAWNQPDTIVGELEIPDPAGGSLALRAVRESGGAAVAVSDDDALESAVTAAQTAGVEVGPAGGVALAGAWELADEFDEDDTVVVVNTESGTKNADILRSHLMGQGV</sequence>
<dbReference type="PANTHER" id="PTHR48078">
    <property type="entry name" value="THREONINE DEHYDRATASE, MITOCHONDRIAL-RELATED"/>
    <property type="match status" value="1"/>
</dbReference>
<evidence type="ECO:0000259" key="4">
    <source>
        <dbReference type="Pfam" id="PF00291"/>
    </source>
</evidence>
<evidence type="ECO:0000256" key="3">
    <source>
        <dbReference type="ARBA" id="ARBA00023239"/>
    </source>
</evidence>
<keyword evidence="6" id="KW-1185">Reference proteome</keyword>
<feature type="domain" description="Tryptophan synthase beta chain-like PALP" evidence="4">
    <location>
        <begin position="71"/>
        <end position="370"/>
    </location>
</feature>
<dbReference type="InterPro" id="IPR001926">
    <property type="entry name" value="TrpB-like_PALP"/>
</dbReference>
<dbReference type="GO" id="GO:0003941">
    <property type="term" value="F:L-serine ammonia-lyase activity"/>
    <property type="evidence" value="ECO:0007669"/>
    <property type="project" value="TreeGrafter"/>
</dbReference>
<evidence type="ECO:0000256" key="2">
    <source>
        <dbReference type="ARBA" id="ARBA00022898"/>
    </source>
</evidence>
<comment type="cofactor">
    <cofactor evidence="1">
        <name>pyridoxal 5'-phosphate</name>
        <dbReference type="ChEBI" id="CHEBI:597326"/>
    </cofactor>
</comment>
<keyword evidence="3" id="KW-0456">Lyase</keyword>
<proteinExistence type="predicted"/>
<dbReference type="OrthoDB" id="341080at2157"/>
<dbReference type="SUPFAM" id="SSF53686">
    <property type="entry name" value="Tryptophan synthase beta subunit-like PLP-dependent enzymes"/>
    <property type="match status" value="1"/>
</dbReference>
<dbReference type="RefSeq" id="WP_089778900.1">
    <property type="nucleotide sequence ID" value="NZ_CABLRR010000002.1"/>
</dbReference>
<accession>A0A0D6JSW6</accession>